<sequence length="69" mass="7659">MPSITKRIKDKYSMNDLTGIQVQDPAIGGTLTLSNNQWVVSKGLKVPVVTEDLTDNNVLFFRSDLYANS</sequence>
<organism evidence="1 2">
    <name type="scientific">Paenibacillus spiritus</name>
    <dbReference type="NCBI Taxonomy" id="2496557"/>
    <lineage>
        <taxon>Bacteria</taxon>
        <taxon>Bacillati</taxon>
        <taxon>Bacillota</taxon>
        <taxon>Bacilli</taxon>
        <taxon>Bacillales</taxon>
        <taxon>Paenibacillaceae</taxon>
        <taxon>Paenibacillus</taxon>
    </lineage>
</organism>
<dbReference type="EMBL" id="VYKK01000004">
    <property type="protein sequence ID" value="KAA9007398.1"/>
    <property type="molecule type" value="Genomic_DNA"/>
</dbReference>
<keyword evidence="2" id="KW-1185">Reference proteome</keyword>
<name>A0A5J5GI89_9BACL</name>
<accession>A0A5J5GI89</accession>
<reference evidence="1 2" key="1">
    <citation type="submission" date="2019-09" db="EMBL/GenBank/DDBJ databases">
        <title>Bacillus ochoae sp. nov., Paenibacillus whitsoniae sp. nov., Paenibacillus spiritus sp. nov. Isolated from the Mars Exploration Rover during spacecraft assembly.</title>
        <authorList>
            <person name="Seuylemezian A."/>
            <person name="Vaishampayan P."/>
        </authorList>
    </citation>
    <scope>NUCLEOTIDE SEQUENCE [LARGE SCALE GENOMIC DNA]</scope>
    <source>
        <strain evidence="1 2">MER_111</strain>
    </source>
</reference>
<evidence type="ECO:0000313" key="2">
    <source>
        <dbReference type="Proteomes" id="UP000367750"/>
    </source>
</evidence>
<dbReference type="RefSeq" id="WP_150456688.1">
    <property type="nucleotide sequence ID" value="NZ_VYKK01000004.1"/>
</dbReference>
<comment type="caution">
    <text evidence="1">The sequence shown here is derived from an EMBL/GenBank/DDBJ whole genome shotgun (WGS) entry which is preliminary data.</text>
</comment>
<proteinExistence type="predicted"/>
<gene>
    <name evidence="1" type="ORF">F4V43_02615</name>
</gene>
<evidence type="ECO:0000313" key="1">
    <source>
        <dbReference type="EMBL" id="KAA9007398.1"/>
    </source>
</evidence>
<protein>
    <submittedName>
        <fullName evidence="1">Uncharacterized protein</fullName>
    </submittedName>
</protein>
<dbReference type="AlphaFoldDB" id="A0A5J5GI89"/>
<dbReference type="Proteomes" id="UP000367750">
    <property type="component" value="Unassembled WGS sequence"/>
</dbReference>